<dbReference type="Proteomes" id="UP000515971">
    <property type="component" value="Chromosome"/>
</dbReference>
<dbReference type="GO" id="GO:0004181">
    <property type="term" value="F:metallocarboxypeptidase activity"/>
    <property type="evidence" value="ECO:0007669"/>
    <property type="project" value="InterPro"/>
</dbReference>
<reference evidence="4 5" key="1">
    <citation type="submission" date="2020-08" db="EMBL/GenBank/DDBJ databases">
        <title>Genome sequence of Sphingomonas lutea KCTC 23642T.</title>
        <authorList>
            <person name="Hyun D.-W."/>
            <person name="Bae J.-W."/>
        </authorList>
    </citation>
    <scope>NUCLEOTIDE SEQUENCE [LARGE SCALE GENOMIC DNA]</scope>
    <source>
        <strain evidence="4 5">KCTC 23642</strain>
    </source>
</reference>
<dbReference type="InterPro" id="IPR040626">
    <property type="entry name" value="Pepdidase_M14_N"/>
</dbReference>
<feature type="domain" description="Peptidase M14" evidence="3">
    <location>
        <begin position="112"/>
        <end position="373"/>
    </location>
</feature>
<evidence type="ECO:0000259" key="3">
    <source>
        <dbReference type="PROSITE" id="PS52035"/>
    </source>
</evidence>
<sequence>MTITISSAFDAGNIRVARFEGDTVDLEIVNDHLSDFYQWFHFRLAGAAGREVTLRITNCGGAAYPGGWPGYKACLSLDREEWVRVTETSYDDGVLTIRLTPPQDVVWLAYFAPYSMERHHDLVTAIASLPDVGYESLGKTLDGQDLDCLTIGDGPLRVWLYARQHPGETMAEWWMEGALEKLTDEDDPVARVLRRECTFRIVPNMNPDGSRRGHLRTNAAGVNLNREWHAPTAEKSPEVLCVRNAMDKTGVDFAMDVHGDEAIPANFLAGFEGIPSITDRQLKLFNLFGETLERISPDFQREQGYELAAPGQANMSMSTTQLAERFGCVSMTLEMPFKDNANLPDDVYGWSPQRSKYLAYACLDALHAILPALKSAAAERSASAERVDA</sequence>
<keyword evidence="5" id="KW-1185">Reference proteome</keyword>
<gene>
    <name evidence="4" type="ORF">H9L13_02575</name>
</gene>
<dbReference type="GO" id="GO:0006508">
    <property type="term" value="P:proteolysis"/>
    <property type="evidence" value="ECO:0007669"/>
    <property type="project" value="InterPro"/>
</dbReference>
<name>A0A7G9SJ08_9SPHN</name>
<dbReference type="InterPro" id="IPR050821">
    <property type="entry name" value="Cytosolic_carboxypeptidase"/>
</dbReference>
<dbReference type="KEGG" id="slut:H9L13_02575"/>
<evidence type="ECO:0000313" key="5">
    <source>
        <dbReference type="Proteomes" id="UP000515971"/>
    </source>
</evidence>
<evidence type="ECO:0000256" key="2">
    <source>
        <dbReference type="PROSITE-ProRule" id="PRU01379"/>
    </source>
</evidence>
<dbReference type="Pfam" id="PF18027">
    <property type="entry name" value="Pepdidase_M14_N"/>
    <property type="match status" value="1"/>
</dbReference>
<evidence type="ECO:0000313" key="4">
    <source>
        <dbReference type="EMBL" id="QNN67833.1"/>
    </source>
</evidence>
<dbReference type="Gene3D" id="3.40.630.10">
    <property type="entry name" value="Zn peptidases"/>
    <property type="match status" value="1"/>
</dbReference>
<dbReference type="Pfam" id="PF00246">
    <property type="entry name" value="Peptidase_M14"/>
    <property type="match status" value="1"/>
</dbReference>
<dbReference type="GO" id="GO:0008270">
    <property type="term" value="F:zinc ion binding"/>
    <property type="evidence" value="ECO:0007669"/>
    <property type="project" value="InterPro"/>
</dbReference>
<proteinExistence type="inferred from homology"/>
<comment type="cofactor">
    <cofactor evidence="1">
        <name>Zn(2+)</name>
        <dbReference type="ChEBI" id="CHEBI:29105"/>
    </cofactor>
</comment>
<protein>
    <submittedName>
        <fullName evidence="4">Carboxypeptidase family protein</fullName>
    </submittedName>
</protein>
<evidence type="ECO:0000256" key="1">
    <source>
        <dbReference type="ARBA" id="ARBA00001947"/>
    </source>
</evidence>
<dbReference type="PANTHER" id="PTHR12756:SF11">
    <property type="entry name" value="CYTOSOLIC CARBOXYPEPTIDASE 1"/>
    <property type="match status" value="1"/>
</dbReference>
<keyword evidence="4" id="KW-0378">Hydrolase</keyword>
<comment type="similarity">
    <text evidence="2">Belongs to the peptidase M14 family.</text>
</comment>
<feature type="active site" description="Proton donor/acceptor" evidence="2">
    <location>
        <position position="334"/>
    </location>
</feature>
<keyword evidence="4" id="KW-0121">Carboxypeptidase</keyword>
<dbReference type="Gene3D" id="2.60.40.3120">
    <property type="match status" value="1"/>
</dbReference>
<dbReference type="PROSITE" id="PS52035">
    <property type="entry name" value="PEPTIDASE_M14"/>
    <property type="match status" value="1"/>
</dbReference>
<dbReference type="AlphaFoldDB" id="A0A7G9SJ08"/>
<dbReference type="EMBL" id="CP060718">
    <property type="protein sequence ID" value="QNN67833.1"/>
    <property type="molecule type" value="Genomic_DNA"/>
</dbReference>
<dbReference type="CDD" id="cd06234">
    <property type="entry name" value="M14_PaCCP-like"/>
    <property type="match status" value="1"/>
</dbReference>
<dbReference type="RefSeq" id="WP_187538767.1">
    <property type="nucleotide sequence ID" value="NZ_BAABJT010000001.1"/>
</dbReference>
<dbReference type="InterPro" id="IPR000834">
    <property type="entry name" value="Peptidase_M14"/>
</dbReference>
<dbReference type="PANTHER" id="PTHR12756">
    <property type="entry name" value="CYTOSOLIC CARBOXYPEPTIDASE"/>
    <property type="match status" value="1"/>
</dbReference>
<accession>A0A7G9SJ08</accession>
<dbReference type="SUPFAM" id="SSF53187">
    <property type="entry name" value="Zn-dependent exopeptidases"/>
    <property type="match status" value="1"/>
</dbReference>
<organism evidence="4 5">
    <name type="scientific">Sphingomonas lutea</name>
    <dbReference type="NCBI Taxonomy" id="1045317"/>
    <lineage>
        <taxon>Bacteria</taxon>
        <taxon>Pseudomonadati</taxon>
        <taxon>Pseudomonadota</taxon>
        <taxon>Alphaproteobacteria</taxon>
        <taxon>Sphingomonadales</taxon>
        <taxon>Sphingomonadaceae</taxon>
        <taxon>Sphingomonas</taxon>
    </lineage>
</organism>
<keyword evidence="4" id="KW-0645">Protease</keyword>